<proteinExistence type="predicted"/>
<sequence>MCIVKLYSKSKEDEIQKKKITTCHHFIHLHMFRDFIGIPIFFIPDVSGSLSGVVLKITSVGTYVAFVSFPMCSSCLSEAFVLESIQLYAIVYVHLQLSDPSKKLLTFSIELPSTLIMMLDL</sequence>
<organism evidence="1 2">
    <name type="scientific">Potamilus streckersoni</name>
    <dbReference type="NCBI Taxonomy" id="2493646"/>
    <lineage>
        <taxon>Eukaryota</taxon>
        <taxon>Metazoa</taxon>
        <taxon>Spiralia</taxon>
        <taxon>Lophotrochozoa</taxon>
        <taxon>Mollusca</taxon>
        <taxon>Bivalvia</taxon>
        <taxon>Autobranchia</taxon>
        <taxon>Heteroconchia</taxon>
        <taxon>Palaeoheterodonta</taxon>
        <taxon>Unionida</taxon>
        <taxon>Unionoidea</taxon>
        <taxon>Unionidae</taxon>
        <taxon>Ambleminae</taxon>
        <taxon>Lampsilini</taxon>
        <taxon>Potamilus</taxon>
    </lineage>
</organism>
<name>A0AAE0TQY6_9BIVA</name>
<comment type="caution">
    <text evidence="1">The sequence shown here is derived from an EMBL/GenBank/DDBJ whole genome shotgun (WGS) entry which is preliminary data.</text>
</comment>
<keyword evidence="2" id="KW-1185">Reference proteome</keyword>
<evidence type="ECO:0000313" key="2">
    <source>
        <dbReference type="Proteomes" id="UP001195483"/>
    </source>
</evidence>
<accession>A0AAE0TQY6</accession>
<dbReference type="AlphaFoldDB" id="A0AAE0TQY6"/>
<dbReference type="EMBL" id="JAEAOA010002353">
    <property type="protein sequence ID" value="KAK3612683.1"/>
    <property type="molecule type" value="Genomic_DNA"/>
</dbReference>
<reference evidence="1" key="1">
    <citation type="journal article" date="2021" name="Genome Biol. Evol.">
        <title>A High-Quality Reference Genome for a Parasitic Bivalve with Doubly Uniparental Inheritance (Bivalvia: Unionida).</title>
        <authorList>
            <person name="Smith C.H."/>
        </authorList>
    </citation>
    <scope>NUCLEOTIDE SEQUENCE</scope>
    <source>
        <strain evidence="1">CHS0354</strain>
    </source>
</reference>
<reference evidence="1" key="2">
    <citation type="journal article" date="2021" name="Genome Biol. Evol.">
        <title>Developing a high-quality reference genome for a parasitic bivalve with doubly uniparental inheritance (Bivalvia: Unionida).</title>
        <authorList>
            <person name="Smith C.H."/>
        </authorList>
    </citation>
    <scope>NUCLEOTIDE SEQUENCE</scope>
    <source>
        <strain evidence="1">CHS0354</strain>
        <tissue evidence="1">Mantle</tissue>
    </source>
</reference>
<protein>
    <submittedName>
        <fullName evidence="1">Uncharacterized protein</fullName>
    </submittedName>
</protein>
<evidence type="ECO:0000313" key="1">
    <source>
        <dbReference type="EMBL" id="KAK3612683.1"/>
    </source>
</evidence>
<reference evidence="1" key="3">
    <citation type="submission" date="2023-05" db="EMBL/GenBank/DDBJ databases">
        <authorList>
            <person name="Smith C.H."/>
        </authorList>
    </citation>
    <scope>NUCLEOTIDE SEQUENCE</scope>
    <source>
        <strain evidence="1">CHS0354</strain>
        <tissue evidence="1">Mantle</tissue>
    </source>
</reference>
<dbReference type="Proteomes" id="UP001195483">
    <property type="component" value="Unassembled WGS sequence"/>
</dbReference>
<gene>
    <name evidence="1" type="ORF">CHS0354_042209</name>
</gene>